<sequence>MLHRGVSPDVVTYNSIIDGMCKAQAMDKAEAVLQQMFAKGVLPVCTTYNSLVHGY</sequence>
<comment type="similarity">
    <text evidence="1">Belongs to the PPR family. P subfamily.</text>
</comment>
<dbReference type="Gene3D" id="1.25.40.10">
    <property type="entry name" value="Tetratricopeptide repeat domain"/>
    <property type="match status" value="1"/>
</dbReference>
<dbReference type="EMBL" id="GBRH01242257">
    <property type="protein sequence ID" value="JAD55638.1"/>
    <property type="molecule type" value="Transcribed_RNA"/>
</dbReference>
<dbReference type="PROSITE" id="PS51375">
    <property type="entry name" value="PPR"/>
    <property type="match status" value="1"/>
</dbReference>
<dbReference type="InterPro" id="IPR011990">
    <property type="entry name" value="TPR-like_helical_dom_sf"/>
</dbReference>
<evidence type="ECO:0000313" key="5">
    <source>
        <dbReference type="EMBL" id="JAD55638.1"/>
    </source>
</evidence>
<dbReference type="PANTHER" id="PTHR47941">
    <property type="entry name" value="PENTATRICOPEPTIDE REPEAT-CONTAINING PROTEIN 3, MITOCHONDRIAL"/>
    <property type="match status" value="1"/>
</dbReference>
<dbReference type="NCBIfam" id="TIGR00756">
    <property type="entry name" value="PPR"/>
    <property type="match status" value="1"/>
</dbReference>
<keyword evidence="2" id="KW-0677">Repeat</keyword>
<evidence type="ECO:0000256" key="4">
    <source>
        <dbReference type="PROSITE-ProRule" id="PRU00708"/>
    </source>
</evidence>
<reference evidence="5" key="2">
    <citation type="journal article" date="2015" name="Data Brief">
        <title>Shoot transcriptome of the giant reed, Arundo donax.</title>
        <authorList>
            <person name="Barrero R.A."/>
            <person name="Guerrero F.D."/>
            <person name="Moolhuijzen P."/>
            <person name="Goolsby J.A."/>
            <person name="Tidwell J."/>
            <person name="Bellgard S.E."/>
            <person name="Bellgard M.I."/>
        </authorList>
    </citation>
    <scope>NUCLEOTIDE SEQUENCE</scope>
    <source>
        <tissue evidence="5">Shoot tissue taken approximately 20 cm above the soil surface</tissue>
    </source>
</reference>
<proteinExistence type="inferred from homology"/>
<evidence type="ECO:0000256" key="2">
    <source>
        <dbReference type="ARBA" id="ARBA00022737"/>
    </source>
</evidence>
<dbReference type="AlphaFoldDB" id="A0A0A9B0L0"/>
<evidence type="ECO:0000256" key="1">
    <source>
        <dbReference type="ARBA" id="ARBA00007626"/>
    </source>
</evidence>
<accession>A0A0A9B0L0</accession>
<reference evidence="5" key="1">
    <citation type="submission" date="2014-09" db="EMBL/GenBank/DDBJ databases">
        <authorList>
            <person name="Magalhaes I.L.F."/>
            <person name="Oliveira U."/>
            <person name="Santos F.R."/>
            <person name="Vidigal T.H.D.A."/>
            <person name="Brescovit A.D."/>
            <person name="Santos A.J."/>
        </authorList>
    </citation>
    <scope>NUCLEOTIDE SEQUENCE</scope>
    <source>
        <tissue evidence="5">Shoot tissue taken approximately 20 cm above the soil surface</tissue>
    </source>
</reference>
<evidence type="ECO:0000256" key="3">
    <source>
        <dbReference type="ARBA" id="ARBA00022946"/>
    </source>
</evidence>
<dbReference type="InterPro" id="IPR002885">
    <property type="entry name" value="PPR_rpt"/>
</dbReference>
<feature type="repeat" description="PPR" evidence="4">
    <location>
        <begin position="9"/>
        <end position="43"/>
    </location>
</feature>
<dbReference type="Pfam" id="PF13041">
    <property type="entry name" value="PPR_2"/>
    <property type="match status" value="1"/>
</dbReference>
<evidence type="ECO:0008006" key="6">
    <source>
        <dbReference type="Google" id="ProtNLM"/>
    </source>
</evidence>
<keyword evidence="3" id="KW-0809">Transit peptide</keyword>
<organism evidence="5">
    <name type="scientific">Arundo donax</name>
    <name type="common">Giant reed</name>
    <name type="synonym">Donax arundinaceus</name>
    <dbReference type="NCBI Taxonomy" id="35708"/>
    <lineage>
        <taxon>Eukaryota</taxon>
        <taxon>Viridiplantae</taxon>
        <taxon>Streptophyta</taxon>
        <taxon>Embryophyta</taxon>
        <taxon>Tracheophyta</taxon>
        <taxon>Spermatophyta</taxon>
        <taxon>Magnoliopsida</taxon>
        <taxon>Liliopsida</taxon>
        <taxon>Poales</taxon>
        <taxon>Poaceae</taxon>
        <taxon>PACMAD clade</taxon>
        <taxon>Arundinoideae</taxon>
        <taxon>Arundineae</taxon>
        <taxon>Arundo</taxon>
    </lineage>
</organism>
<protein>
    <recommendedName>
        <fullName evidence="6">Pentatricopeptide repeat-containing protein</fullName>
    </recommendedName>
</protein>
<name>A0A0A9B0L0_ARUDO</name>